<proteinExistence type="predicted"/>
<reference evidence="2 3" key="1">
    <citation type="submission" date="2021-02" db="EMBL/GenBank/DDBJ databases">
        <title>Bacillus sp. RD4P76, an endophyte from a halophyte.</title>
        <authorList>
            <person name="Sun J.-Q."/>
        </authorList>
    </citation>
    <scope>NUCLEOTIDE SEQUENCE [LARGE SCALE GENOMIC DNA]</scope>
    <source>
        <strain evidence="2 3">RD4P76</strain>
    </source>
</reference>
<dbReference type="Proteomes" id="UP001518925">
    <property type="component" value="Unassembled WGS sequence"/>
</dbReference>
<dbReference type="RefSeq" id="WP_204203909.1">
    <property type="nucleotide sequence ID" value="NZ_JAFELM010000031.1"/>
</dbReference>
<name>A0ABS2DJB2_9BACI</name>
<dbReference type="EMBL" id="JAFELM010000031">
    <property type="protein sequence ID" value="MBM6618580.1"/>
    <property type="molecule type" value="Genomic_DNA"/>
</dbReference>
<accession>A0ABS2DJB2</accession>
<evidence type="ECO:0000313" key="3">
    <source>
        <dbReference type="Proteomes" id="UP001518925"/>
    </source>
</evidence>
<sequence length="128" mass="14902">MSQKTVHPSIQKFKEFVKRHPKLANEVKSKKKTWQELFEDWYLLGEDDPIWNEYQDDKEKKKESSEKNDFMSTILTAVKGIDLAQVEQHMASVGDALSTIHQIISQFKGTDDSNKSKQSTNPFFYSKD</sequence>
<organism evidence="2 3">
    <name type="scientific">Bacillus suaedaesalsae</name>
    <dbReference type="NCBI Taxonomy" id="2810349"/>
    <lineage>
        <taxon>Bacteria</taxon>
        <taxon>Bacillati</taxon>
        <taxon>Bacillota</taxon>
        <taxon>Bacilli</taxon>
        <taxon>Bacillales</taxon>
        <taxon>Bacillaceae</taxon>
        <taxon>Bacillus</taxon>
    </lineage>
</organism>
<evidence type="ECO:0000256" key="1">
    <source>
        <dbReference type="SAM" id="MobiDB-lite"/>
    </source>
</evidence>
<comment type="caution">
    <text evidence="2">The sequence shown here is derived from an EMBL/GenBank/DDBJ whole genome shotgun (WGS) entry which is preliminary data.</text>
</comment>
<feature type="compositionally biased region" description="Polar residues" evidence="1">
    <location>
        <begin position="116"/>
        <end position="128"/>
    </location>
</feature>
<dbReference type="Pfam" id="PF14071">
    <property type="entry name" value="YlbD_coat"/>
    <property type="match status" value="1"/>
</dbReference>
<keyword evidence="3" id="KW-1185">Reference proteome</keyword>
<evidence type="ECO:0000313" key="2">
    <source>
        <dbReference type="EMBL" id="MBM6618580.1"/>
    </source>
</evidence>
<protein>
    <submittedName>
        <fullName evidence="2">YlbD family protein</fullName>
    </submittedName>
</protein>
<dbReference type="InterPro" id="IPR025953">
    <property type="entry name" value="YlbD_coat"/>
</dbReference>
<gene>
    <name evidence="2" type="ORF">JR050_12995</name>
</gene>
<feature type="region of interest" description="Disordered" evidence="1">
    <location>
        <begin position="108"/>
        <end position="128"/>
    </location>
</feature>